<dbReference type="OrthoDB" id="4578834at2"/>
<accession>A0A255D916</accession>
<name>A0A255D916_9MYCO</name>
<sequence length="97" mass="10553">MQLQSGDTLRALIRQRGYSMAQVARGAGCSKAFMHGLCSGAKQSCSVQLGQRIAEILDVPFELLFATNSSRHSGRSINKKLTAGHAHMTVQVLRRNP</sequence>
<evidence type="ECO:0000313" key="2">
    <source>
        <dbReference type="EMBL" id="OYN75917.1"/>
    </source>
</evidence>
<keyword evidence="3" id="KW-1185">Reference proteome</keyword>
<reference evidence="2 3" key="1">
    <citation type="submission" date="2017-07" db="EMBL/GenBank/DDBJ databases">
        <title>The new phylogeny of genus Mycobacterium.</title>
        <authorList>
            <person name="Tortoli E."/>
            <person name="Trovato A."/>
            <person name="Cirillo D.M."/>
        </authorList>
    </citation>
    <scope>NUCLEOTIDE SEQUENCE [LARGE SCALE GENOMIC DNA]</scope>
    <source>
        <strain evidence="2 3">ATCC 33027</strain>
    </source>
</reference>
<proteinExistence type="predicted"/>
<dbReference type="SUPFAM" id="SSF47413">
    <property type="entry name" value="lambda repressor-like DNA-binding domains"/>
    <property type="match status" value="1"/>
</dbReference>
<gene>
    <name evidence="2" type="ORF">CG716_23990</name>
</gene>
<dbReference type="AlphaFoldDB" id="A0A255D916"/>
<organism evidence="2 3">
    <name type="scientific">Mycolicibacterium sphagni</name>
    <dbReference type="NCBI Taxonomy" id="1786"/>
    <lineage>
        <taxon>Bacteria</taxon>
        <taxon>Bacillati</taxon>
        <taxon>Actinomycetota</taxon>
        <taxon>Actinomycetes</taxon>
        <taxon>Mycobacteriales</taxon>
        <taxon>Mycobacteriaceae</taxon>
        <taxon>Mycolicibacterium</taxon>
    </lineage>
</organism>
<feature type="domain" description="HTH cro/C1-type" evidence="1">
    <location>
        <begin position="9"/>
        <end position="64"/>
    </location>
</feature>
<dbReference type="Proteomes" id="UP000216063">
    <property type="component" value="Unassembled WGS sequence"/>
</dbReference>
<protein>
    <submittedName>
        <fullName evidence="2">Transcriptional regulator</fullName>
    </submittedName>
</protein>
<dbReference type="GO" id="GO:0003677">
    <property type="term" value="F:DNA binding"/>
    <property type="evidence" value="ECO:0007669"/>
    <property type="project" value="InterPro"/>
</dbReference>
<dbReference type="InterPro" id="IPR001387">
    <property type="entry name" value="Cro/C1-type_HTH"/>
</dbReference>
<evidence type="ECO:0000259" key="1">
    <source>
        <dbReference type="PROSITE" id="PS50943"/>
    </source>
</evidence>
<dbReference type="SMART" id="SM00530">
    <property type="entry name" value="HTH_XRE"/>
    <property type="match status" value="1"/>
</dbReference>
<dbReference type="InterPro" id="IPR010982">
    <property type="entry name" value="Lambda_DNA-bd_dom_sf"/>
</dbReference>
<dbReference type="PROSITE" id="PS50943">
    <property type="entry name" value="HTH_CROC1"/>
    <property type="match status" value="1"/>
</dbReference>
<dbReference type="RefSeq" id="WP_094483628.1">
    <property type="nucleotide sequence ID" value="NZ_JACKSC010000342.1"/>
</dbReference>
<dbReference type="EMBL" id="NOZR01000025">
    <property type="protein sequence ID" value="OYN75917.1"/>
    <property type="molecule type" value="Genomic_DNA"/>
</dbReference>
<dbReference type="Pfam" id="PF13560">
    <property type="entry name" value="HTH_31"/>
    <property type="match status" value="1"/>
</dbReference>
<comment type="caution">
    <text evidence="2">The sequence shown here is derived from an EMBL/GenBank/DDBJ whole genome shotgun (WGS) entry which is preliminary data.</text>
</comment>
<dbReference type="Gene3D" id="1.10.260.40">
    <property type="entry name" value="lambda repressor-like DNA-binding domains"/>
    <property type="match status" value="1"/>
</dbReference>
<evidence type="ECO:0000313" key="3">
    <source>
        <dbReference type="Proteomes" id="UP000216063"/>
    </source>
</evidence>